<evidence type="ECO:0000313" key="7">
    <source>
        <dbReference type="EMBL" id="CDO58472.1"/>
    </source>
</evidence>
<evidence type="ECO:0000313" key="8">
    <source>
        <dbReference type="Proteomes" id="UP000032160"/>
    </source>
</evidence>
<keyword evidence="5" id="KW-0732">Signal</keyword>
<dbReference type="SMART" id="SM00564">
    <property type="entry name" value="PQQ"/>
    <property type="match status" value="6"/>
</dbReference>
<dbReference type="KEGG" id="pect:BN1012_Phect258"/>
<evidence type="ECO:0000256" key="3">
    <source>
        <dbReference type="ARBA" id="ARBA00023002"/>
    </source>
</evidence>
<dbReference type="PANTHER" id="PTHR32303:SF4">
    <property type="entry name" value="QUINOPROTEIN GLUCOSE DEHYDROGENASE"/>
    <property type="match status" value="1"/>
</dbReference>
<organism evidence="7 8">
    <name type="scientific">Candidatus Phaeomarinibacter ectocarpi</name>
    <dbReference type="NCBI Taxonomy" id="1458461"/>
    <lineage>
        <taxon>Bacteria</taxon>
        <taxon>Pseudomonadati</taxon>
        <taxon>Pseudomonadota</taxon>
        <taxon>Alphaproteobacteria</taxon>
        <taxon>Hyphomicrobiales</taxon>
        <taxon>Parvibaculaceae</taxon>
        <taxon>Candidatus Phaeomarinibacter</taxon>
    </lineage>
</organism>
<proteinExistence type="inferred from homology"/>
<feature type="chain" id="PRO_5004958260" evidence="5">
    <location>
        <begin position="27"/>
        <end position="651"/>
    </location>
</feature>
<reference evidence="7 8" key="1">
    <citation type="journal article" date="2014" name="Front. Genet.">
        <title>Genome and metabolic network of "Candidatus Phaeomarinobacter ectocarpi" Ec32, a new candidate genus of Alphaproteobacteria frequently associated with brown algae.</title>
        <authorList>
            <person name="Dittami S.M."/>
            <person name="Barbeyron T."/>
            <person name="Boyen C."/>
            <person name="Cambefort J."/>
            <person name="Collet G."/>
            <person name="Delage L."/>
            <person name="Gobet A."/>
            <person name="Groisillier A."/>
            <person name="Leblanc C."/>
            <person name="Michel G."/>
            <person name="Scornet D."/>
            <person name="Siegel A."/>
            <person name="Tapia J.E."/>
            <person name="Tonon T."/>
        </authorList>
    </citation>
    <scope>NUCLEOTIDE SEQUENCE [LARGE SCALE GENOMIC DNA]</scope>
    <source>
        <strain evidence="7 8">Ec32</strain>
    </source>
</reference>
<dbReference type="GO" id="GO:0048038">
    <property type="term" value="F:quinone binding"/>
    <property type="evidence" value="ECO:0007669"/>
    <property type="project" value="InterPro"/>
</dbReference>
<accession>X5MBS6</accession>
<feature type="signal peptide" evidence="5">
    <location>
        <begin position="1"/>
        <end position="26"/>
    </location>
</feature>
<dbReference type="CDD" id="cd10280">
    <property type="entry name" value="PQQ_mGDH"/>
    <property type="match status" value="1"/>
</dbReference>
<dbReference type="InterPro" id="IPR018391">
    <property type="entry name" value="PQQ_b-propeller_rpt"/>
</dbReference>
<feature type="region of interest" description="Disordered" evidence="4">
    <location>
        <begin position="26"/>
        <end position="49"/>
    </location>
</feature>
<dbReference type="EMBL" id="HG966617">
    <property type="protein sequence ID" value="CDO58472.1"/>
    <property type="molecule type" value="Genomic_DNA"/>
</dbReference>
<evidence type="ECO:0000259" key="6">
    <source>
        <dbReference type="Pfam" id="PF01011"/>
    </source>
</evidence>
<sequence length="651" mass="69924">MPFSQLIRHVAFASTGLLLAVTSVQAQDPRPQTPGWSHYGGDAGGSRYSPAQDITADTVGDLEMAWEYSTGDMDTRPEAVAKSASEGTPILVNGRLTYCTPFNEIIALDPGTGEELWRYDPGIATDYEPANQYVCRGVVHWEDTQAEPGAACAARIFMGTADSRVIAVDAATGDPCAQFGETGQVKINPGMDLWWPGEFQITSPPVTVGDVVVVGSAIGDNARADAPKGAVRAFDIRTGEPRWEFDAVVRGAAEQPGNWRAEDAARTGHANVWAPMSVDHERGLVILPTSSPSPDFYGGARPGDNRYANSVVALDGATGDVRWHFQTVHHDVWDYDLPAQPSLVTINKGDGPRDVVVQVAKTGFVFVLDRDTGEPVFPVDEVPVPQDGAPGEVLSPTQPMPQKPPALVPHSISPDDAWGLTFWDRGACRDMIAQYRNDGLFTPPSEQGTLMFPFSGGGANWGGMAFNPQTQLMYVNTSRALHVVKLIPRDDFAAAKEAEPNKEISAQVGTRYGMKRDLVLSPISLPCNKPPFGVLHAIDLSTGEIAWESTLGTVRDMAPVPIPWELGTPNFGGPLVTAGGLVFIGAAMDDYLRAFDAKTGEELWKGRLPGGGQATPMTYEWQGRQYVVISAGGHSRSTTTLNDRVVAFALP</sequence>
<dbReference type="SUPFAM" id="SSF50998">
    <property type="entry name" value="Quinoprotein alcohol dehydrogenase-like"/>
    <property type="match status" value="1"/>
</dbReference>
<evidence type="ECO:0000256" key="2">
    <source>
        <dbReference type="ARBA" id="ARBA00008156"/>
    </source>
</evidence>
<gene>
    <name evidence="7" type="ORF">BN1012_Phect258</name>
</gene>
<evidence type="ECO:0000256" key="5">
    <source>
        <dbReference type="SAM" id="SignalP"/>
    </source>
</evidence>
<dbReference type="EC" id="1.1.5.2" evidence="7"/>
<dbReference type="InterPro" id="IPR002372">
    <property type="entry name" value="PQQ_rpt_dom"/>
</dbReference>
<dbReference type="Gene3D" id="2.140.10.10">
    <property type="entry name" value="Quinoprotein alcohol dehydrogenase-like superfamily"/>
    <property type="match status" value="1"/>
</dbReference>
<dbReference type="PATRIC" id="fig|1458461.3.peg.257"/>
<dbReference type="STRING" id="1458461.BN1012_Phect258"/>
<dbReference type="PANTHER" id="PTHR32303">
    <property type="entry name" value="QUINOPROTEIN ALCOHOL DEHYDROGENASE (CYTOCHROME C)"/>
    <property type="match status" value="1"/>
</dbReference>
<evidence type="ECO:0000256" key="4">
    <source>
        <dbReference type="SAM" id="MobiDB-lite"/>
    </source>
</evidence>
<dbReference type="AlphaFoldDB" id="X5MBS6"/>
<dbReference type="RefSeq" id="WP_052535001.1">
    <property type="nucleotide sequence ID" value="NZ_HG966617.1"/>
</dbReference>
<keyword evidence="3 7" id="KW-0560">Oxidoreductase</keyword>
<name>X5MBS6_9HYPH</name>
<dbReference type="OrthoDB" id="9794322at2"/>
<dbReference type="GO" id="GO:0016020">
    <property type="term" value="C:membrane"/>
    <property type="evidence" value="ECO:0007669"/>
    <property type="project" value="InterPro"/>
</dbReference>
<dbReference type="HOGENOM" id="CLU_018478_1_0_5"/>
<comment type="similarity">
    <text evidence="2">Belongs to the bacterial PQQ dehydrogenase family.</text>
</comment>
<dbReference type="Proteomes" id="UP000032160">
    <property type="component" value="Chromosome I"/>
</dbReference>
<dbReference type="GO" id="GO:0008876">
    <property type="term" value="F:quinoprotein glucose dehydrogenase activity"/>
    <property type="evidence" value="ECO:0007669"/>
    <property type="project" value="UniProtKB-EC"/>
</dbReference>
<feature type="domain" description="Pyrrolo-quinoline quinone repeat" evidence="6">
    <location>
        <begin position="36"/>
        <end position="627"/>
    </location>
</feature>
<protein>
    <submittedName>
        <fullName evidence="7">Glucose dehydrogenase, PQQ-dependent</fullName>
        <ecNumber evidence="7">1.1.5.2</ecNumber>
    </submittedName>
</protein>
<dbReference type="Pfam" id="PF01011">
    <property type="entry name" value="PQQ"/>
    <property type="match status" value="1"/>
</dbReference>
<comment type="cofactor">
    <cofactor evidence="1">
        <name>pyrroloquinoline quinone</name>
        <dbReference type="ChEBI" id="CHEBI:58442"/>
    </cofactor>
</comment>
<dbReference type="InterPro" id="IPR017511">
    <property type="entry name" value="PQQ_mDH"/>
</dbReference>
<evidence type="ECO:0000256" key="1">
    <source>
        <dbReference type="ARBA" id="ARBA00001931"/>
    </source>
</evidence>
<keyword evidence="8" id="KW-1185">Reference proteome</keyword>
<dbReference type="InterPro" id="IPR011047">
    <property type="entry name" value="Quinoprotein_ADH-like_sf"/>
</dbReference>